<feature type="compositionally biased region" description="Basic residues" evidence="2">
    <location>
        <begin position="11"/>
        <end position="20"/>
    </location>
</feature>
<comment type="caution">
    <text evidence="3">The sequence shown here is derived from an EMBL/GenBank/DDBJ whole genome shotgun (WGS) entry which is preliminary data.</text>
</comment>
<comment type="similarity">
    <text evidence="1">Belongs to the CDV3 family.</text>
</comment>
<dbReference type="PANTHER" id="PTHR16284">
    <property type="entry name" value="PROTEIN CDV3 HOMOLOG"/>
    <property type="match status" value="1"/>
</dbReference>
<evidence type="ECO:0000256" key="2">
    <source>
        <dbReference type="SAM" id="MobiDB-lite"/>
    </source>
</evidence>
<feature type="compositionally biased region" description="Acidic residues" evidence="2">
    <location>
        <begin position="49"/>
        <end position="59"/>
    </location>
</feature>
<dbReference type="Pfam" id="PF15359">
    <property type="entry name" value="CDV3"/>
    <property type="match status" value="1"/>
</dbReference>
<proteinExistence type="inferred from homology"/>
<feature type="compositionally biased region" description="Polar residues" evidence="2">
    <location>
        <begin position="80"/>
        <end position="98"/>
    </location>
</feature>
<accession>A0AAW1ND14</accession>
<organism evidence="3 4">
    <name type="scientific">Popillia japonica</name>
    <name type="common">Japanese beetle</name>
    <dbReference type="NCBI Taxonomy" id="7064"/>
    <lineage>
        <taxon>Eukaryota</taxon>
        <taxon>Metazoa</taxon>
        <taxon>Ecdysozoa</taxon>
        <taxon>Arthropoda</taxon>
        <taxon>Hexapoda</taxon>
        <taxon>Insecta</taxon>
        <taxon>Pterygota</taxon>
        <taxon>Neoptera</taxon>
        <taxon>Endopterygota</taxon>
        <taxon>Coleoptera</taxon>
        <taxon>Polyphaga</taxon>
        <taxon>Scarabaeiformia</taxon>
        <taxon>Scarabaeidae</taxon>
        <taxon>Rutelinae</taxon>
        <taxon>Popillia</taxon>
    </lineage>
</organism>
<feature type="region of interest" description="Disordered" evidence="2">
    <location>
        <begin position="1"/>
        <end position="235"/>
    </location>
</feature>
<dbReference type="EMBL" id="JASPKY010000001">
    <property type="protein sequence ID" value="KAK9759267.1"/>
    <property type="molecule type" value="Genomic_DNA"/>
</dbReference>
<dbReference type="Proteomes" id="UP001458880">
    <property type="component" value="Unassembled WGS sequence"/>
</dbReference>
<feature type="compositionally biased region" description="Basic and acidic residues" evidence="2">
    <location>
        <begin position="99"/>
        <end position="135"/>
    </location>
</feature>
<dbReference type="InterPro" id="IPR026806">
    <property type="entry name" value="CDV3"/>
</dbReference>
<reference evidence="3 4" key="1">
    <citation type="journal article" date="2024" name="BMC Genomics">
        <title>De novo assembly and annotation of Popillia japonica's genome with initial clues to its potential as an invasive pest.</title>
        <authorList>
            <person name="Cucini C."/>
            <person name="Boschi S."/>
            <person name="Funari R."/>
            <person name="Cardaioli E."/>
            <person name="Iannotti N."/>
            <person name="Marturano G."/>
            <person name="Paoli F."/>
            <person name="Bruttini M."/>
            <person name="Carapelli A."/>
            <person name="Frati F."/>
            <person name="Nardi F."/>
        </authorList>
    </citation>
    <scope>NUCLEOTIDE SEQUENCE [LARGE SCALE GENOMIC DNA]</scope>
    <source>
        <strain evidence="3">DMR45628</strain>
    </source>
</reference>
<protein>
    <submittedName>
        <fullName evidence="3">Carnitine deficiency-associated protein 3</fullName>
    </submittedName>
</protein>
<dbReference type="PANTHER" id="PTHR16284:SF13">
    <property type="entry name" value="PROTEIN CDV3 HOMOLOG"/>
    <property type="match status" value="1"/>
</dbReference>
<dbReference type="AlphaFoldDB" id="A0AAW1ND14"/>
<feature type="compositionally biased region" description="Basic and acidic residues" evidence="2">
    <location>
        <begin position="60"/>
        <end position="73"/>
    </location>
</feature>
<evidence type="ECO:0000256" key="1">
    <source>
        <dbReference type="ARBA" id="ARBA00006062"/>
    </source>
</evidence>
<keyword evidence="4" id="KW-1185">Reference proteome</keyword>
<evidence type="ECO:0000313" key="3">
    <source>
        <dbReference type="EMBL" id="KAK9759267.1"/>
    </source>
</evidence>
<gene>
    <name evidence="3" type="ORF">QE152_g120</name>
</gene>
<sequence>MADLDDFFAKKDKKKSKSKKFSTTEEVAKKLEEPKKIEKPTKKDRVPEGEDGGDSVQEQDEWKDFEEEKKDYTGLKIGNLTINPNGEGTIDGSQSSDEQQQRYDESGNEVDKKVGPWKKMDVPEPPPEKEEKKTEPPPVPSGVYISPGLRNIQQQQQVQHPRNRGKTAPDIHNEEYFPTLSGSKSGQRNRSEGSFEVVSHNKSSSHRYAEQSKLASSQGPKLALGNRFNTLSNDS</sequence>
<name>A0AAW1ND14_POPJA</name>
<dbReference type="GO" id="GO:0005737">
    <property type="term" value="C:cytoplasm"/>
    <property type="evidence" value="ECO:0007669"/>
    <property type="project" value="TreeGrafter"/>
</dbReference>
<feature type="compositionally biased region" description="Basic and acidic residues" evidence="2">
    <location>
        <begin position="22"/>
        <end position="48"/>
    </location>
</feature>
<evidence type="ECO:0000313" key="4">
    <source>
        <dbReference type="Proteomes" id="UP001458880"/>
    </source>
</evidence>